<dbReference type="Gene3D" id="3.40.30.40">
    <property type="entry name" value="Perfringolysin"/>
    <property type="match status" value="1"/>
</dbReference>
<evidence type="ECO:0000313" key="2">
    <source>
        <dbReference type="Proteomes" id="UP000249891"/>
    </source>
</evidence>
<sequence>MKLLNLKSVSFIAVAMCVLSCNKDESFSDRLAGLKSVTFPEQGEQVIASKETGRFIGNKNEVIETVKVQQTLDPVQIVDASNLEVIYPGSVLNGEAFLEGEYTNLKINNPKEITLSTTLKGSGATVKATAIPVPSDVREKINTLVSKDTEKIDYKNVASYMSYVSNEVTTQESFSRTLGIHVKIEVLKGLAKGSFGYEQKELNINTKKHILIKVRQLFYNVSIDPKSANEWGDIQIIGNYEPVYISSVDYGRVATLLVETDESVSEVTKKIEASISVGLKVVGATADMNEVEQQRTYFSQKNIKILLAGGPLSKAKTVTDYDSFIKFLLEPESESLVKGAVPIGYKVRSLKDNREVTVRTMFTEQRFNYK</sequence>
<reference evidence="1 2" key="1">
    <citation type="submission" date="2018-06" db="EMBL/GenBank/DDBJ databases">
        <authorList>
            <consortium name="Pathogen Informatics"/>
            <person name="Doyle S."/>
        </authorList>
    </citation>
    <scope>NUCLEOTIDE SEQUENCE [LARGE SCALE GENOMIC DNA]</scope>
    <source>
        <strain evidence="1 2">NCTC11546</strain>
    </source>
</reference>
<organism evidence="1 2">
    <name type="scientific">Capnocytophaga ochracea</name>
    <dbReference type="NCBI Taxonomy" id="1018"/>
    <lineage>
        <taxon>Bacteria</taxon>
        <taxon>Pseudomonadati</taxon>
        <taxon>Bacteroidota</taxon>
        <taxon>Flavobacteriia</taxon>
        <taxon>Flavobacteriales</taxon>
        <taxon>Flavobacteriaceae</taxon>
        <taxon>Capnocytophaga</taxon>
    </lineage>
</organism>
<dbReference type="RefSeq" id="WP_128091577.1">
    <property type="nucleotide sequence ID" value="NZ_UARG01000017.1"/>
</dbReference>
<dbReference type="Pfam" id="PF01289">
    <property type="entry name" value="Thiol_cytolysin"/>
    <property type="match status" value="1"/>
</dbReference>
<name>A0A2X2RGT0_CAPOC</name>
<dbReference type="EMBL" id="UARG01000017">
    <property type="protein sequence ID" value="SQA78444.1"/>
    <property type="molecule type" value="Genomic_DNA"/>
</dbReference>
<dbReference type="Proteomes" id="UP000249891">
    <property type="component" value="Unassembled WGS sequence"/>
</dbReference>
<proteinExistence type="predicted"/>
<accession>A0A2X2RGT0</accession>
<gene>
    <name evidence="1" type="primary">pfo</name>
    <name evidence="1" type="ORF">NCTC11546_01675</name>
</gene>
<dbReference type="GO" id="GO:0015485">
    <property type="term" value="F:cholesterol binding"/>
    <property type="evidence" value="ECO:0007669"/>
    <property type="project" value="InterPro"/>
</dbReference>
<dbReference type="SUPFAM" id="SSF56978">
    <property type="entry name" value="Perfringolysin"/>
    <property type="match status" value="1"/>
</dbReference>
<dbReference type="AlphaFoldDB" id="A0A2X2RGT0"/>
<protein>
    <submittedName>
        <fullName evidence="1">Thiol-activated cytolysin</fullName>
    </submittedName>
</protein>
<dbReference type="Gene3D" id="3.90.840.10">
    <property type="entry name" value="Thiol-activated cytolysin superfamily/Thiol-activated cytolysin, alpha-beta domain"/>
    <property type="match status" value="1"/>
</dbReference>
<dbReference type="InterPro" id="IPR036359">
    <property type="entry name" value="Thiol_cytolysin_sf"/>
</dbReference>
<dbReference type="InterPro" id="IPR001869">
    <property type="entry name" value="Thiol_cytolysin"/>
</dbReference>
<dbReference type="InterPro" id="IPR036363">
    <property type="entry name" value="Thiol_cytolysin_ab_sf"/>
</dbReference>
<evidence type="ECO:0000313" key="1">
    <source>
        <dbReference type="EMBL" id="SQA78444.1"/>
    </source>
</evidence>